<protein>
    <recommendedName>
        <fullName evidence="3">DUF2427 domain-containing protein</fullName>
    </recommendedName>
</protein>
<feature type="non-terminal residue" evidence="4">
    <location>
        <position position="172"/>
    </location>
</feature>
<dbReference type="Pfam" id="PF10348">
    <property type="entry name" value="DUF2427"/>
    <property type="match status" value="1"/>
</dbReference>
<dbReference type="Proteomes" id="UP001140011">
    <property type="component" value="Unassembled WGS sequence"/>
</dbReference>
<dbReference type="CDD" id="cd08760">
    <property type="entry name" value="Cyt_b561_FRRS1_like"/>
    <property type="match status" value="1"/>
</dbReference>
<keyword evidence="2" id="KW-0732">Signal</keyword>
<dbReference type="PANTHER" id="PTHR31685">
    <property type="entry name" value="INTEGRAL MEMBRANE PROTEIN (AFU_ORTHOLOGUE AFUA_6G12730)-RELATED"/>
    <property type="match status" value="1"/>
</dbReference>
<keyword evidence="1" id="KW-1133">Transmembrane helix</keyword>
<evidence type="ECO:0000313" key="5">
    <source>
        <dbReference type="Proteomes" id="UP001140011"/>
    </source>
</evidence>
<feature type="transmembrane region" description="Helical" evidence="1">
    <location>
        <begin position="70"/>
        <end position="91"/>
    </location>
</feature>
<name>A0A9W8GP06_9FUNG</name>
<sequence length="172" mass="19016">MSSALLRAVILLLCALVVHGHNHHAANMNFDMGEPIDGVLKAHIILMSIAFGALFPIGMVLGLRKNKWHVPVQATGGVLAVIGFVLGHTHGGRAFHENAHSKFSWFMMWLLAAQLGAGIYLKLHTEKRFNDRVRPYIKIAHKYMAIVMIIATYVQVLLGVVAWLGFCYGGYL</sequence>
<accession>A0A9W8GP06</accession>
<organism evidence="4 5">
    <name type="scientific">Coemansia pectinata</name>
    <dbReference type="NCBI Taxonomy" id="1052879"/>
    <lineage>
        <taxon>Eukaryota</taxon>
        <taxon>Fungi</taxon>
        <taxon>Fungi incertae sedis</taxon>
        <taxon>Zoopagomycota</taxon>
        <taxon>Kickxellomycotina</taxon>
        <taxon>Kickxellomycetes</taxon>
        <taxon>Kickxellales</taxon>
        <taxon>Kickxellaceae</taxon>
        <taxon>Coemansia</taxon>
    </lineage>
</organism>
<proteinExistence type="predicted"/>
<feature type="transmembrane region" description="Helical" evidence="1">
    <location>
        <begin position="103"/>
        <end position="123"/>
    </location>
</feature>
<feature type="transmembrane region" description="Helical" evidence="1">
    <location>
        <begin position="44"/>
        <end position="63"/>
    </location>
</feature>
<dbReference type="AlphaFoldDB" id="A0A9W8GP06"/>
<gene>
    <name evidence="4" type="ORF">GGI19_006056</name>
</gene>
<dbReference type="InterPro" id="IPR018825">
    <property type="entry name" value="DUF2427"/>
</dbReference>
<dbReference type="Gene3D" id="1.20.120.1770">
    <property type="match status" value="1"/>
</dbReference>
<feature type="domain" description="DUF2427" evidence="3">
    <location>
        <begin position="26"/>
        <end position="124"/>
    </location>
</feature>
<feature type="chain" id="PRO_5040743270" description="DUF2427 domain-containing protein" evidence="2">
    <location>
        <begin position="21"/>
        <end position="172"/>
    </location>
</feature>
<reference evidence="4" key="1">
    <citation type="submission" date="2022-07" db="EMBL/GenBank/DDBJ databases">
        <title>Phylogenomic reconstructions and comparative analyses of Kickxellomycotina fungi.</title>
        <authorList>
            <person name="Reynolds N.K."/>
            <person name="Stajich J.E."/>
            <person name="Barry K."/>
            <person name="Grigoriev I.V."/>
            <person name="Crous P."/>
            <person name="Smith M.E."/>
        </authorList>
    </citation>
    <scope>NUCLEOTIDE SEQUENCE</scope>
    <source>
        <strain evidence="4">BCRC 34297</strain>
    </source>
</reference>
<feature type="transmembrane region" description="Helical" evidence="1">
    <location>
        <begin position="143"/>
        <end position="166"/>
    </location>
</feature>
<keyword evidence="1" id="KW-0472">Membrane</keyword>
<keyword evidence="5" id="KW-1185">Reference proteome</keyword>
<dbReference type="OrthoDB" id="5588155at2759"/>
<comment type="caution">
    <text evidence="4">The sequence shown here is derived from an EMBL/GenBank/DDBJ whole genome shotgun (WGS) entry which is preliminary data.</text>
</comment>
<evidence type="ECO:0000256" key="1">
    <source>
        <dbReference type="SAM" id="Phobius"/>
    </source>
</evidence>
<dbReference type="EMBL" id="JANBUH010001038">
    <property type="protein sequence ID" value="KAJ2748574.1"/>
    <property type="molecule type" value="Genomic_DNA"/>
</dbReference>
<feature type="signal peptide" evidence="2">
    <location>
        <begin position="1"/>
        <end position="20"/>
    </location>
</feature>
<evidence type="ECO:0000259" key="3">
    <source>
        <dbReference type="Pfam" id="PF10348"/>
    </source>
</evidence>
<evidence type="ECO:0000313" key="4">
    <source>
        <dbReference type="EMBL" id="KAJ2748574.1"/>
    </source>
</evidence>
<dbReference type="PANTHER" id="PTHR31685:SF2">
    <property type="entry name" value="PROTEIN YTP1"/>
    <property type="match status" value="1"/>
</dbReference>
<keyword evidence="1" id="KW-0812">Transmembrane</keyword>
<evidence type="ECO:0000256" key="2">
    <source>
        <dbReference type="SAM" id="SignalP"/>
    </source>
</evidence>